<organism evidence="6 7">
    <name type="scientific">Angiostrongylus cantonensis</name>
    <name type="common">Rat lungworm</name>
    <dbReference type="NCBI Taxonomy" id="6313"/>
    <lineage>
        <taxon>Eukaryota</taxon>
        <taxon>Metazoa</taxon>
        <taxon>Ecdysozoa</taxon>
        <taxon>Nematoda</taxon>
        <taxon>Chromadorea</taxon>
        <taxon>Rhabditida</taxon>
        <taxon>Rhabditina</taxon>
        <taxon>Rhabditomorpha</taxon>
        <taxon>Strongyloidea</taxon>
        <taxon>Metastrongylidae</taxon>
        <taxon>Angiostrongylus</taxon>
    </lineage>
</organism>
<dbReference type="InterPro" id="IPR008758">
    <property type="entry name" value="Peptidase_S28"/>
</dbReference>
<dbReference type="WBParaSite" id="ACAC_0000487701-mRNA-1">
    <property type="protein sequence ID" value="ACAC_0000487701-mRNA-1"/>
    <property type="gene ID" value="ACAC_0000487701"/>
</dbReference>
<protein>
    <submittedName>
        <fullName evidence="7">Peptidase S10, serine carboxypeptidase, Alpha/Beta hydrolase fold protein</fullName>
    </submittedName>
</protein>
<evidence type="ECO:0000313" key="7">
    <source>
        <dbReference type="WBParaSite" id="ACAC_0000487701-mRNA-1"/>
    </source>
</evidence>
<evidence type="ECO:0000256" key="4">
    <source>
        <dbReference type="ARBA" id="ARBA00022801"/>
    </source>
</evidence>
<dbReference type="GO" id="GO:0070008">
    <property type="term" value="F:serine-type exopeptidase activity"/>
    <property type="evidence" value="ECO:0007669"/>
    <property type="project" value="InterPro"/>
</dbReference>
<keyword evidence="5" id="KW-0325">Glycoprotein</keyword>
<name>A0A0K0D482_ANGCA</name>
<dbReference type="STRING" id="6313.A0A0K0D482"/>
<sequence>MFLMIGGEEPSPIGWVLNENITYLRLADKFGATVFLLEHRYYGSNIVRGFSNPDLKFLSSIQMLHDVANSIKTMNLDYNSLRTWITFGEGDPI</sequence>
<dbReference type="Pfam" id="PF05577">
    <property type="entry name" value="Peptidase_S28"/>
    <property type="match status" value="1"/>
</dbReference>
<dbReference type="Gene3D" id="3.40.50.1820">
    <property type="entry name" value="alpha/beta hydrolase"/>
    <property type="match status" value="1"/>
</dbReference>
<evidence type="ECO:0000256" key="5">
    <source>
        <dbReference type="ARBA" id="ARBA00023180"/>
    </source>
</evidence>
<accession>A0A0K0D482</accession>
<dbReference type="Proteomes" id="UP000035642">
    <property type="component" value="Unassembled WGS sequence"/>
</dbReference>
<dbReference type="InterPro" id="IPR029058">
    <property type="entry name" value="AB_hydrolase_fold"/>
</dbReference>
<keyword evidence="2" id="KW-0645">Protease</keyword>
<proteinExistence type="inferred from homology"/>
<dbReference type="GO" id="GO:0008239">
    <property type="term" value="F:dipeptidyl-peptidase activity"/>
    <property type="evidence" value="ECO:0007669"/>
    <property type="project" value="TreeGrafter"/>
</dbReference>
<dbReference type="GO" id="GO:0006508">
    <property type="term" value="P:proteolysis"/>
    <property type="evidence" value="ECO:0007669"/>
    <property type="project" value="UniProtKB-KW"/>
</dbReference>
<keyword evidence="3" id="KW-0732">Signal</keyword>
<reference evidence="7" key="2">
    <citation type="submission" date="2017-02" db="UniProtKB">
        <authorList>
            <consortium name="WormBaseParasite"/>
        </authorList>
    </citation>
    <scope>IDENTIFICATION</scope>
</reference>
<dbReference type="PANTHER" id="PTHR11010:SF105">
    <property type="entry name" value="PEPTIDASE S28-RELATED"/>
    <property type="match status" value="1"/>
</dbReference>
<evidence type="ECO:0000256" key="2">
    <source>
        <dbReference type="ARBA" id="ARBA00022670"/>
    </source>
</evidence>
<evidence type="ECO:0000256" key="3">
    <source>
        <dbReference type="ARBA" id="ARBA00022729"/>
    </source>
</evidence>
<evidence type="ECO:0000256" key="1">
    <source>
        <dbReference type="ARBA" id="ARBA00011079"/>
    </source>
</evidence>
<dbReference type="AlphaFoldDB" id="A0A0K0D482"/>
<keyword evidence="4" id="KW-0378">Hydrolase</keyword>
<comment type="similarity">
    <text evidence="1">Belongs to the peptidase S28 family.</text>
</comment>
<keyword evidence="6" id="KW-1185">Reference proteome</keyword>
<reference evidence="6" key="1">
    <citation type="submission" date="2012-09" db="EMBL/GenBank/DDBJ databases">
        <authorList>
            <person name="Martin A.A."/>
        </authorList>
    </citation>
    <scope>NUCLEOTIDE SEQUENCE</scope>
</reference>
<evidence type="ECO:0000313" key="6">
    <source>
        <dbReference type="Proteomes" id="UP000035642"/>
    </source>
</evidence>
<dbReference type="PANTHER" id="PTHR11010">
    <property type="entry name" value="PROTEASE S28 PRO-X CARBOXYPEPTIDASE-RELATED"/>
    <property type="match status" value="1"/>
</dbReference>